<dbReference type="Gene3D" id="3.30.70.330">
    <property type="match status" value="2"/>
</dbReference>
<dbReference type="GO" id="GO:0000398">
    <property type="term" value="P:mRNA splicing, via spliceosome"/>
    <property type="evidence" value="ECO:0007669"/>
    <property type="project" value="TreeGrafter"/>
</dbReference>
<dbReference type="InterPro" id="IPR012677">
    <property type="entry name" value="Nucleotide-bd_a/b_plait_sf"/>
</dbReference>
<sequence>MVHQAMSHTPHIIDGREVVTKLAIPLSRNQNKQLFVCDLNFQTTNKSLRDFFEQWGEVEEAVVKKYPQTNRSRGYGFVTYTQSYMVDLAMSNTPHTIDGREVETKIALPRSVINEPNNTVDGKKVFVSGISEQSEHDIFEYFRQFGNINFLKIVSDNYTGQIRGFGFIKYDVKASADKVLSIKSHLVAGGKLNVKKAFNRRIQGSHGYVRGCHYLGNSNNGCVPWVGFYNNVNILY</sequence>
<keyword evidence="1" id="KW-0677">Repeat</keyword>
<accession>A0A2S2NCP0</accession>
<keyword evidence="5" id="KW-0687">Ribonucleoprotein</keyword>
<dbReference type="AlphaFoldDB" id="A0A2S2NCP0"/>
<dbReference type="SMART" id="SM00360">
    <property type="entry name" value="RRM"/>
    <property type="match status" value="2"/>
</dbReference>
<dbReference type="GO" id="GO:0003730">
    <property type="term" value="F:mRNA 3'-UTR binding"/>
    <property type="evidence" value="ECO:0007669"/>
    <property type="project" value="TreeGrafter"/>
</dbReference>
<dbReference type="PANTHER" id="PTHR48026">
    <property type="entry name" value="HOMOLOGOUS TO DROSOPHILA SQD (SQUID) PROTEIN"/>
    <property type="match status" value="1"/>
</dbReference>
<evidence type="ECO:0000313" key="5">
    <source>
        <dbReference type="EMBL" id="MBY14897.1"/>
    </source>
</evidence>
<dbReference type="FunFam" id="3.30.70.330:FF:000040">
    <property type="entry name" value="Heterogeneous nuclear ribonucleoprotein A2/B1"/>
    <property type="match status" value="1"/>
</dbReference>
<protein>
    <submittedName>
        <fullName evidence="5">Heterogeneous nuclear ribonucleoprotein A1-like 2</fullName>
    </submittedName>
</protein>
<gene>
    <name evidence="5" type="primary">HNRNPA1L2</name>
    <name evidence="5" type="ORF">g.139557</name>
</gene>
<keyword evidence="2 3" id="KW-0694">RNA-binding</keyword>
<dbReference type="InterPro" id="IPR035979">
    <property type="entry name" value="RBD_domain_sf"/>
</dbReference>
<dbReference type="SUPFAM" id="SSF54928">
    <property type="entry name" value="RNA-binding domain, RBD"/>
    <property type="match status" value="2"/>
</dbReference>
<feature type="domain" description="RRM" evidence="4">
    <location>
        <begin position="123"/>
        <end position="199"/>
    </location>
</feature>
<dbReference type="EMBL" id="GGMR01002278">
    <property type="protein sequence ID" value="MBY14897.1"/>
    <property type="molecule type" value="Transcribed_RNA"/>
</dbReference>
<proteinExistence type="predicted"/>
<evidence type="ECO:0000256" key="1">
    <source>
        <dbReference type="ARBA" id="ARBA00022737"/>
    </source>
</evidence>
<name>A0A2S2NCP0_SCHGA</name>
<organism evidence="5">
    <name type="scientific">Schizaphis graminum</name>
    <name type="common">Green bug aphid</name>
    <dbReference type="NCBI Taxonomy" id="13262"/>
    <lineage>
        <taxon>Eukaryota</taxon>
        <taxon>Metazoa</taxon>
        <taxon>Ecdysozoa</taxon>
        <taxon>Arthropoda</taxon>
        <taxon>Hexapoda</taxon>
        <taxon>Insecta</taxon>
        <taxon>Pterygota</taxon>
        <taxon>Neoptera</taxon>
        <taxon>Paraneoptera</taxon>
        <taxon>Hemiptera</taxon>
        <taxon>Sternorrhyncha</taxon>
        <taxon>Aphidomorpha</taxon>
        <taxon>Aphidoidea</taxon>
        <taxon>Aphididae</taxon>
        <taxon>Aphidini</taxon>
        <taxon>Schizaphis</taxon>
    </lineage>
</organism>
<dbReference type="PROSITE" id="PS50102">
    <property type="entry name" value="RRM"/>
    <property type="match status" value="2"/>
</dbReference>
<dbReference type="GO" id="GO:0098687">
    <property type="term" value="C:chromosomal region"/>
    <property type="evidence" value="ECO:0007669"/>
    <property type="project" value="UniProtKB-ARBA"/>
</dbReference>
<dbReference type="GO" id="GO:0071013">
    <property type="term" value="C:catalytic step 2 spliceosome"/>
    <property type="evidence" value="ECO:0007669"/>
    <property type="project" value="TreeGrafter"/>
</dbReference>
<reference evidence="5" key="1">
    <citation type="submission" date="2018-04" db="EMBL/GenBank/DDBJ databases">
        <title>Transcriptome of Schizaphis graminum biotype I.</title>
        <authorList>
            <person name="Scully E.D."/>
            <person name="Geib S.M."/>
            <person name="Palmer N.A."/>
            <person name="Koch K."/>
            <person name="Bradshaw J."/>
            <person name="Heng-Moss T."/>
            <person name="Sarath G."/>
        </authorList>
    </citation>
    <scope>NUCLEOTIDE SEQUENCE</scope>
</reference>
<evidence type="ECO:0000259" key="4">
    <source>
        <dbReference type="PROSITE" id="PS50102"/>
    </source>
</evidence>
<feature type="domain" description="RRM" evidence="4">
    <location>
        <begin position="32"/>
        <end position="132"/>
    </location>
</feature>
<dbReference type="Pfam" id="PF00076">
    <property type="entry name" value="RRM_1"/>
    <property type="match status" value="2"/>
</dbReference>
<evidence type="ECO:0000256" key="3">
    <source>
        <dbReference type="PROSITE-ProRule" id="PRU00176"/>
    </source>
</evidence>
<dbReference type="InterPro" id="IPR000504">
    <property type="entry name" value="RRM_dom"/>
</dbReference>
<dbReference type="PANTHER" id="PTHR48026:SF14">
    <property type="entry name" value="HETEROGENEOUS NUCLEAR RIBONUCLEOPROTEIN A1"/>
    <property type="match status" value="1"/>
</dbReference>
<evidence type="ECO:0000256" key="2">
    <source>
        <dbReference type="ARBA" id="ARBA00022884"/>
    </source>
</evidence>